<evidence type="ECO:0000313" key="2">
    <source>
        <dbReference type="Proteomes" id="UP000294555"/>
    </source>
</evidence>
<proteinExistence type="predicted"/>
<evidence type="ECO:0000313" key="1">
    <source>
        <dbReference type="EMBL" id="TCL07151.1"/>
    </source>
</evidence>
<dbReference type="Proteomes" id="UP000294555">
    <property type="component" value="Unassembled WGS sequence"/>
</dbReference>
<protein>
    <recommendedName>
        <fullName evidence="3">Tail spike TSP1/Gp66 N-terminal domain-containing protein</fullName>
    </recommendedName>
</protein>
<dbReference type="RefSeq" id="WP_132927125.1">
    <property type="nucleotide sequence ID" value="NZ_SJOI01000001.1"/>
</dbReference>
<comment type="caution">
    <text evidence="1">The sequence shown here is derived from an EMBL/GenBank/DDBJ whole genome shotgun (WGS) entry which is preliminary data.</text>
</comment>
<dbReference type="AlphaFoldDB" id="A0A4R1NMB7"/>
<reference evidence="1 2" key="1">
    <citation type="submission" date="2019-02" db="EMBL/GenBank/DDBJ databases">
        <title>Investigation of anaerobic lignin degradation for improved lignocellulosic biofuels.</title>
        <authorList>
            <person name="Deangelis K."/>
        </authorList>
    </citation>
    <scope>NUCLEOTIDE SEQUENCE [LARGE SCALE GENOMIC DNA]</scope>
    <source>
        <strain evidence="1 2">159R</strain>
    </source>
</reference>
<dbReference type="SMART" id="SM00710">
    <property type="entry name" value="PbH1"/>
    <property type="match status" value="6"/>
</dbReference>
<dbReference type="InterPro" id="IPR011050">
    <property type="entry name" value="Pectin_lyase_fold/virulence"/>
</dbReference>
<keyword evidence="2" id="KW-1185">Reference proteome</keyword>
<accession>A0A4R1NMB7</accession>
<dbReference type="OrthoDB" id="6491217at2"/>
<gene>
    <name evidence="1" type="ORF">EZJ58_5462</name>
</gene>
<dbReference type="InterPro" id="IPR012334">
    <property type="entry name" value="Pectin_lyas_fold"/>
</dbReference>
<dbReference type="Gene3D" id="2.160.20.10">
    <property type="entry name" value="Single-stranded right-handed beta-helix, Pectin lyase-like"/>
    <property type="match status" value="1"/>
</dbReference>
<dbReference type="InterPro" id="IPR006626">
    <property type="entry name" value="PbH1"/>
</dbReference>
<name>A0A4R1NMB7_9GAMM</name>
<evidence type="ECO:0008006" key="3">
    <source>
        <dbReference type="Google" id="ProtNLM"/>
    </source>
</evidence>
<dbReference type="EMBL" id="SJOI01000001">
    <property type="protein sequence ID" value="TCL07151.1"/>
    <property type="molecule type" value="Genomic_DNA"/>
</dbReference>
<dbReference type="SUPFAM" id="SSF51126">
    <property type="entry name" value="Pectin lyase-like"/>
    <property type="match status" value="1"/>
</dbReference>
<sequence>MPTSISVTGVIPTSEEYSDLVTQEELTAAIGAFSTELSSSSGGTLVNTSTGTVEERFTADEARIVHNLAPSATDPATAIEGDEFFSTTDNVYKIYRSGAWVVNDSAALALNLASTTGLSFIGQVDSVATLRVTISTSGTRISLASYFPGLECGGGELIYTADATSDDDGGTIFRVNDDYIWRRAVKSAINATWFGVTGDGVDRGIYVKAAFDYIIKNGGTLIFPEGTVNLGTMRYVTTAMNGPSFTITGYGCKIIWENVDPIPIDITTTNYSSETALLFFGADPTGYGRGDYFPSLIIEGFTFDYSNQANKGGNTYATMGVGPHPTPYSCGTTMLDIWGSSYPIVRNCTFQNCWGNALRFRNCNGPYVDNVLVKDVAANELINRLTNTLKSDSFGSGCFMWGCANGKVQNSQFINTKVYICDPSIVSPETGAVINGTLVGYIGCYAEYPMGVSNNSKVPPGITTVTDPSGVLLKDADTTQYVTFENVSVSGYVLGIKSENTTSVKVLNCISTNCYLPLINASNMFVQGGIFDKAECSYKINPQGGYYFQDSTVANGSFSGNYPNSIFIMDGATITCRHAHAIVNSKGHNRITNCRFNLFDQATLCDQLTTNTIYLTEFVGNTITFNADMVNTTGHIRITNTDVLRMTNNTFINLGTTAMQLGTNDSGGNLWNVDNNQYSGPFTINFNGQIKSITFNSNVFHNVGSVTLGGQLHAQLNGNTWAALPDSFMVGGGHPIYMNSLQNFEISYNVVYRNQDIAAGGLTAHYNFIACFNNPSRFGSITHNVINNNATTFGLRLISALLEICDINNNRSDSTTAPMVSWGACKGPINIKNNGWIVGNPSTDYNKVANLSTFYLPHKGDVVNYLLPTASGIIGIVWDGTQWLSSGTVGSTAITS</sequence>
<organism evidence="1 2">
    <name type="scientific">Sodalis ligni</name>
    <dbReference type="NCBI Taxonomy" id="2697027"/>
    <lineage>
        <taxon>Bacteria</taxon>
        <taxon>Pseudomonadati</taxon>
        <taxon>Pseudomonadota</taxon>
        <taxon>Gammaproteobacteria</taxon>
        <taxon>Enterobacterales</taxon>
        <taxon>Bruguierivoracaceae</taxon>
        <taxon>Sodalis</taxon>
    </lineage>
</organism>